<sequence>MNYSQSKEILEKVKKARKILINCHRGPDSDSIGSALALYQVLEKMGKEVELICPSEIPAAVKFMPGIEKIRAEVDFAKFNFSKFDLFFTLDSSNWDMVAGDKNISQPTIPIIVIDHHKTNTKYGEINLVDENVTSVGELLYYVLEDWGAELNKEIATALLVGIVGDTGAFRFPGTGWPTLNVAGKLMKLGADKDEVVFNIYHSSSLELLKFWGEILKVMEIDEIGKFAWSAIPHEKFVELGSIKDAKETAATTFAQIVDTTEFGFIAVEDEKNSLTISFRSRTGFDTSQIALALGGGGHVYASGARITGLPFDQAVEKVLETCRKFAKQNV</sequence>
<evidence type="ECO:0000259" key="2">
    <source>
        <dbReference type="Pfam" id="PF02272"/>
    </source>
</evidence>
<protein>
    <recommendedName>
        <fullName evidence="5">DDH domain-containing protein</fullName>
    </recommendedName>
</protein>
<gene>
    <name evidence="3" type="ORF">A2975_05205</name>
</gene>
<dbReference type="PANTHER" id="PTHR47618:SF1">
    <property type="entry name" value="BIFUNCTIONAL OLIGORIBONUCLEASE AND PAP PHOSPHATASE NRNA"/>
    <property type="match status" value="1"/>
</dbReference>
<dbReference type="AlphaFoldDB" id="A0A1F8C2Y5"/>
<dbReference type="InterPro" id="IPR003156">
    <property type="entry name" value="DHHA1_dom"/>
</dbReference>
<feature type="domain" description="DDH" evidence="1">
    <location>
        <begin position="18"/>
        <end position="163"/>
    </location>
</feature>
<proteinExistence type="predicted"/>
<accession>A0A1F8C2Y5</accession>
<evidence type="ECO:0000313" key="3">
    <source>
        <dbReference type="EMBL" id="OGM69975.1"/>
    </source>
</evidence>
<dbReference type="Pfam" id="PF01368">
    <property type="entry name" value="DHH"/>
    <property type="match status" value="1"/>
</dbReference>
<dbReference type="SUPFAM" id="SSF64182">
    <property type="entry name" value="DHH phosphoesterases"/>
    <property type="match status" value="1"/>
</dbReference>
<dbReference type="PANTHER" id="PTHR47618">
    <property type="entry name" value="BIFUNCTIONAL OLIGORIBONUCLEASE AND PAP PHOSPHATASE NRNA"/>
    <property type="match status" value="1"/>
</dbReference>
<dbReference type="InterPro" id="IPR038763">
    <property type="entry name" value="DHH_sf"/>
</dbReference>
<reference evidence="3 4" key="1">
    <citation type="journal article" date="2016" name="Nat. Commun.">
        <title>Thousands of microbial genomes shed light on interconnected biogeochemical processes in an aquifer system.</title>
        <authorList>
            <person name="Anantharaman K."/>
            <person name="Brown C.T."/>
            <person name="Hug L.A."/>
            <person name="Sharon I."/>
            <person name="Castelle C.J."/>
            <person name="Probst A.J."/>
            <person name="Thomas B.C."/>
            <person name="Singh A."/>
            <person name="Wilkins M.J."/>
            <person name="Karaoz U."/>
            <person name="Brodie E.L."/>
            <person name="Williams K.H."/>
            <person name="Hubbard S.S."/>
            <person name="Banfield J.F."/>
        </authorList>
    </citation>
    <scope>NUCLEOTIDE SEQUENCE [LARGE SCALE GENOMIC DNA]</scope>
</reference>
<evidence type="ECO:0008006" key="5">
    <source>
        <dbReference type="Google" id="ProtNLM"/>
    </source>
</evidence>
<dbReference type="Proteomes" id="UP000178429">
    <property type="component" value="Unassembled WGS sequence"/>
</dbReference>
<dbReference type="Pfam" id="PF02272">
    <property type="entry name" value="DHHA1"/>
    <property type="match status" value="1"/>
</dbReference>
<comment type="caution">
    <text evidence="3">The sequence shown here is derived from an EMBL/GenBank/DDBJ whole genome shotgun (WGS) entry which is preliminary data.</text>
</comment>
<feature type="domain" description="DHHA1" evidence="2">
    <location>
        <begin position="248"/>
        <end position="327"/>
    </location>
</feature>
<organism evidence="3 4">
    <name type="scientific">Candidatus Woesebacteria bacterium RIFCSPLOWO2_01_FULL_44_14</name>
    <dbReference type="NCBI Taxonomy" id="1802525"/>
    <lineage>
        <taxon>Bacteria</taxon>
        <taxon>Candidatus Woeseibacteriota</taxon>
    </lineage>
</organism>
<dbReference type="GO" id="GO:0003676">
    <property type="term" value="F:nucleic acid binding"/>
    <property type="evidence" value="ECO:0007669"/>
    <property type="project" value="InterPro"/>
</dbReference>
<dbReference type="EMBL" id="MGHL01000007">
    <property type="protein sequence ID" value="OGM69975.1"/>
    <property type="molecule type" value="Genomic_DNA"/>
</dbReference>
<dbReference type="Gene3D" id="3.10.310.30">
    <property type="match status" value="1"/>
</dbReference>
<dbReference type="InterPro" id="IPR051319">
    <property type="entry name" value="Oligoribo/pAp-PDE_c-di-AMP_PDE"/>
</dbReference>
<dbReference type="STRING" id="1802525.A2975_05205"/>
<dbReference type="Gene3D" id="3.90.1640.10">
    <property type="entry name" value="inorganic pyrophosphatase (n-terminal core)"/>
    <property type="match status" value="1"/>
</dbReference>
<name>A0A1F8C2Y5_9BACT</name>
<evidence type="ECO:0000259" key="1">
    <source>
        <dbReference type="Pfam" id="PF01368"/>
    </source>
</evidence>
<dbReference type="InterPro" id="IPR001667">
    <property type="entry name" value="DDH_dom"/>
</dbReference>
<evidence type="ECO:0000313" key="4">
    <source>
        <dbReference type="Proteomes" id="UP000178429"/>
    </source>
</evidence>